<evidence type="ECO:0000256" key="3">
    <source>
        <dbReference type="ARBA" id="ARBA00022692"/>
    </source>
</evidence>
<gene>
    <name evidence="9" type="ORF">GCM10022256_16760</name>
</gene>
<evidence type="ECO:0000256" key="6">
    <source>
        <dbReference type="ARBA" id="ARBA00023136"/>
    </source>
</evidence>
<feature type="transmembrane region" description="Helical" evidence="7">
    <location>
        <begin position="255"/>
        <end position="274"/>
    </location>
</feature>
<feature type="transmembrane region" description="Helical" evidence="7">
    <location>
        <begin position="116"/>
        <end position="142"/>
    </location>
</feature>
<evidence type="ECO:0000256" key="7">
    <source>
        <dbReference type="SAM" id="Phobius"/>
    </source>
</evidence>
<evidence type="ECO:0000313" key="10">
    <source>
        <dbReference type="Proteomes" id="UP001501594"/>
    </source>
</evidence>
<organism evidence="9 10">
    <name type="scientific">Frondihabitans peucedani</name>
    <dbReference type="NCBI Taxonomy" id="598626"/>
    <lineage>
        <taxon>Bacteria</taxon>
        <taxon>Bacillati</taxon>
        <taxon>Actinomycetota</taxon>
        <taxon>Actinomycetes</taxon>
        <taxon>Micrococcales</taxon>
        <taxon>Microbacteriaceae</taxon>
        <taxon>Frondihabitans</taxon>
    </lineage>
</organism>
<evidence type="ECO:0000256" key="5">
    <source>
        <dbReference type="ARBA" id="ARBA00022989"/>
    </source>
</evidence>
<keyword evidence="10" id="KW-1185">Reference proteome</keyword>
<dbReference type="SMART" id="SM01160">
    <property type="entry name" value="DUF1751"/>
    <property type="match status" value="1"/>
</dbReference>
<feature type="transmembrane region" description="Helical" evidence="7">
    <location>
        <begin position="202"/>
        <end position="219"/>
    </location>
</feature>
<keyword evidence="5 7" id="KW-1133">Transmembrane helix</keyword>
<proteinExistence type="inferred from homology"/>
<reference evidence="10" key="1">
    <citation type="journal article" date="2019" name="Int. J. Syst. Evol. Microbiol.">
        <title>The Global Catalogue of Microorganisms (GCM) 10K type strain sequencing project: providing services to taxonomists for standard genome sequencing and annotation.</title>
        <authorList>
            <consortium name="The Broad Institute Genomics Platform"/>
            <consortium name="The Broad Institute Genome Sequencing Center for Infectious Disease"/>
            <person name="Wu L."/>
            <person name="Ma J."/>
        </authorList>
    </citation>
    <scope>NUCLEOTIDE SEQUENCE [LARGE SCALE GENOMIC DNA]</scope>
    <source>
        <strain evidence="10">JCM 17442</strain>
    </source>
</reference>
<dbReference type="RefSeq" id="WP_344794958.1">
    <property type="nucleotide sequence ID" value="NZ_BAABAU010000001.1"/>
</dbReference>
<evidence type="ECO:0000256" key="1">
    <source>
        <dbReference type="ARBA" id="ARBA00004141"/>
    </source>
</evidence>
<feature type="transmembrane region" description="Helical" evidence="7">
    <location>
        <begin position="225"/>
        <end position="243"/>
    </location>
</feature>
<comment type="similarity">
    <text evidence="2">Belongs to the peptidase S54 family.</text>
</comment>
<dbReference type="InterPro" id="IPR050925">
    <property type="entry name" value="Rhomboid_protease_S54"/>
</dbReference>
<evidence type="ECO:0000256" key="4">
    <source>
        <dbReference type="ARBA" id="ARBA00022801"/>
    </source>
</evidence>
<keyword evidence="3 7" id="KW-0812">Transmembrane</keyword>
<comment type="caution">
    <text evidence="9">The sequence shown here is derived from an EMBL/GenBank/DDBJ whole genome shotgun (WGS) entry which is preliminary data.</text>
</comment>
<name>A0ABP8E228_9MICO</name>
<keyword evidence="6 7" id="KW-0472">Membrane</keyword>
<comment type="subcellular location">
    <subcellularLocation>
        <location evidence="1">Membrane</location>
        <topology evidence="1">Multi-pass membrane protein</topology>
    </subcellularLocation>
</comment>
<dbReference type="GO" id="GO:0006508">
    <property type="term" value="P:proteolysis"/>
    <property type="evidence" value="ECO:0007669"/>
    <property type="project" value="UniProtKB-KW"/>
</dbReference>
<dbReference type="EMBL" id="BAABAU010000001">
    <property type="protein sequence ID" value="GAA4266064.1"/>
    <property type="molecule type" value="Genomic_DNA"/>
</dbReference>
<evidence type="ECO:0000259" key="8">
    <source>
        <dbReference type="Pfam" id="PF01694"/>
    </source>
</evidence>
<evidence type="ECO:0000256" key="2">
    <source>
        <dbReference type="ARBA" id="ARBA00009045"/>
    </source>
</evidence>
<dbReference type="GO" id="GO:0008233">
    <property type="term" value="F:peptidase activity"/>
    <property type="evidence" value="ECO:0007669"/>
    <property type="project" value="UniProtKB-KW"/>
</dbReference>
<feature type="transmembrane region" description="Helical" evidence="7">
    <location>
        <begin position="154"/>
        <end position="172"/>
    </location>
</feature>
<dbReference type="InterPro" id="IPR022764">
    <property type="entry name" value="Peptidase_S54_rhomboid_dom"/>
</dbReference>
<protein>
    <submittedName>
        <fullName evidence="9">Rhomboid family intramembrane serine protease</fullName>
    </submittedName>
</protein>
<dbReference type="InterPro" id="IPR035952">
    <property type="entry name" value="Rhomboid-like_sf"/>
</dbReference>
<keyword evidence="9" id="KW-0645">Protease</keyword>
<dbReference type="PANTHER" id="PTHR43731">
    <property type="entry name" value="RHOMBOID PROTEASE"/>
    <property type="match status" value="1"/>
</dbReference>
<evidence type="ECO:0000313" key="9">
    <source>
        <dbReference type="EMBL" id="GAA4266064.1"/>
    </source>
</evidence>
<feature type="transmembrane region" description="Helical" evidence="7">
    <location>
        <begin position="178"/>
        <end position="195"/>
    </location>
</feature>
<dbReference type="PANTHER" id="PTHR43731:SF14">
    <property type="entry name" value="PRESENILIN-ASSOCIATED RHOMBOID-LIKE PROTEIN, MITOCHONDRIAL"/>
    <property type="match status" value="1"/>
</dbReference>
<dbReference type="SUPFAM" id="SSF144091">
    <property type="entry name" value="Rhomboid-like"/>
    <property type="match status" value="1"/>
</dbReference>
<keyword evidence="4" id="KW-0378">Hydrolase</keyword>
<accession>A0ABP8E228</accession>
<feature type="transmembrane region" description="Helical" evidence="7">
    <location>
        <begin position="77"/>
        <end position="96"/>
    </location>
</feature>
<dbReference type="Proteomes" id="UP001501594">
    <property type="component" value="Unassembled WGS sequence"/>
</dbReference>
<feature type="domain" description="Peptidase S54 rhomboid" evidence="8">
    <location>
        <begin position="114"/>
        <end position="244"/>
    </location>
</feature>
<dbReference type="Gene3D" id="1.20.1540.10">
    <property type="entry name" value="Rhomboid-like"/>
    <property type="match status" value="1"/>
</dbReference>
<dbReference type="Pfam" id="PF01694">
    <property type="entry name" value="Rhomboid"/>
    <property type="match status" value="1"/>
</dbReference>
<sequence>MTYAPSSTDNYCYRHPDRQSFVLCQRCGRTVCAQCQTQAAVGVHCPECVREARGAMPRVKPQAVTRGRSMVSSGAPVATYAIMAVSVLVWLVQQVAGSAVTNELAFFAPLTLSEPWRLITTMFVHGSFFHILFNMWSVYVFGSMLERQLGRVRYLALYFVSGIAGSVAVSLIAPGTAAIGASGAIFGLLGAFFVIERSLGGRGVQILVLVALNLAIGFFVPGIAWQAHVGGVIVGAVIGLIYMRTRHRSQNWIQIGAIAGLGLLLVVIALVRSAQLLG</sequence>